<keyword evidence="3" id="KW-0677">Repeat</keyword>
<dbReference type="FunFam" id="2.10.25.10:FF:000038">
    <property type="entry name" value="Fibrillin 2"/>
    <property type="match status" value="1"/>
</dbReference>
<dbReference type="EMBL" id="LSMT01002430">
    <property type="protein sequence ID" value="PFX11473.1"/>
    <property type="molecule type" value="Genomic_DNA"/>
</dbReference>
<dbReference type="SMART" id="SM00179">
    <property type="entry name" value="EGF_CA"/>
    <property type="match status" value="1"/>
</dbReference>
<evidence type="ECO:0000256" key="1">
    <source>
        <dbReference type="ARBA" id="ARBA00022536"/>
    </source>
</evidence>
<dbReference type="Proteomes" id="UP000225706">
    <property type="component" value="Unassembled WGS sequence"/>
</dbReference>
<dbReference type="InterPro" id="IPR001304">
    <property type="entry name" value="C-type_lectin-like"/>
</dbReference>
<dbReference type="SUPFAM" id="SSF57196">
    <property type="entry name" value="EGF/Laminin"/>
    <property type="match status" value="1"/>
</dbReference>
<dbReference type="InterPro" id="IPR018097">
    <property type="entry name" value="EGF_Ca-bd_CS"/>
</dbReference>
<gene>
    <name evidence="8" type="primary">MRC1</name>
    <name evidence="8" type="ORF">AWC38_SpisGene24779</name>
</gene>
<evidence type="ECO:0000256" key="4">
    <source>
        <dbReference type="ARBA" id="ARBA00023157"/>
    </source>
</evidence>
<comment type="caution">
    <text evidence="5">Lacks conserved residue(s) required for the propagation of feature annotation.</text>
</comment>
<feature type="domain" description="EGF-like" evidence="6">
    <location>
        <begin position="298"/>
        <end position="337"/>
    </location>
</feature>
<proteinExistence type="predicted"/>
<keyword evidence="4" id="KW-1015">Disulfide bond</keyword>
<sequence>MNGAKSGPQSGKIFTALSIHCTLKSPCTHFKKSSYIFTKWGRRYWENSDVCFSHGGDLVSIETDEEWNFIKGEIQKRNSWNTTAWHIGLCKGYSDGNWTWSSGARLNISKWRNSEPNGSDYRAEISKNGGLFKGISSHDENAFICEFPEECPSVSFENSWYTFTACDRCWRKRRHPYSLWYCSWGWDWGWNRAACQSLGGDLVSIETEEEWNFITDEIQRRNASIPKNGWSIGLMKKAGNWTWMCGTPLTISKWGDGQPSGDGNGTHIYKASSNGTRIVIGDCSEDLYSDYICEIPRDIDECSQNIHNCSNITATCSNTVGAFRCICKPGFNGDGHNCT</sequence>
<dbReference type="PANTHER" id="PTHR22803">
    <property type="entry name" value="MANNOSE, PHOSPHOLIPASE, LECTIN RECEPTOR RELATED"/>
    <property type="match status" value="1"/>
</dbReference>
<feature type="domain" description="C-type lectin" evidence="7">
    <location>
        <begin position="30"/>
        <end position="146"/>
    </location>
</feature>
<dbReference type="CDD" id="cd00054">
    <property type="entry name" value="EGF_CA"/>
    <property type="match status" value="1"/>
</dbReference>
<keyword evidence="2" id="KW-0732">Signal</keyword>
<keyword evidence="1 5" id="KW-0245">EGF-like domain</keyword>
<evidence type="ECO:0000256" key="2">
    <source>
        <dbReference type="ARBA" id="ARBA00022729"/>
    </source>
</evidence>
<dbReference type="AlphaFoldDB" id="A0A2B4R3W0"/>
<dbReference type="PROSITE" id="PS50041">
    <property type="entry name" value="C_TYPE_LECTIN_2"/>
    <property type="match status" value="2"/>
</dbReference>
<dbReference type="Gene3D" id="3.10.100.10">
    <property type="entry name" value="Mannose-Binding Protein A, subunit A"/>
    <property type="match status" value="2"/>
</dbReference>
<dbReference type="SUPFAM" id="SSF56436">
    <property type="entry name" value="C-type lectin-like"/>
    <property type="match status" value="2"/>
</dbReference>
<dbReference type="CDD" id="cd00037">
    <property type="entry name" value="CLECT"/>
    <property type="match status" value="2"/>
</dbReference>
<evidence type="ECO:0000256" key="5">
    <source>
        <dbReference type="PROSITE-ProRule" id="PRU00076"/>
    </source>
</evidence>
<evidence type="ECO:0000259" key="7">
    <source>
        <dbReference type="PROSITE" id="PS50041"/>
    </source>
</evidence>
<evidence type="ECO:0000259" key="6">
    <source>
        <dbReference type="PROSITE" id="PS50026"/>
    </source>
</evidence>
<reference evidence="9" key="1">
    <citation type="journal article" date="2017" name="bioRxiv">
        <title>Comparative analysis of the genomes of Stylophora pistillata and Acropora digitifera provides evidence for extensive differences between species of corals.</title>
        <authorList>
            <person name="Voolstra C.R."/>
            <person name="Li Y."/>
            <person name="Liew Y.J."/>
            <person name="Baumgarten S."/>
            <person name="Zoccola D."/>
            <person name="Flot J.-F."/>
            <person name="Tambutte S."/>
            <person name="Allemand D."/>
            <person name="Aranda M."/>
        </authorList>
    </citation>
    <scope>NUCLEOTIDE SEQUENCE [LARGE SCALE GENOMIC DNA]</scope>
</reference>
<dbReference type="PROSITE" id="PS50026">
    <property type="entry name" value="EGF_3"/>
    <property type="match status" value="1"/>
</dbReference>
<dbReference type="InterPro" id="IPR016186">
    <property type="entry name" value="C-type_lectin-like/link_sf"/>
</dbReference>
<dbReference type="InterPro" id="IPR050111">
    <property type="entry name" value="C-type_lectin/snaclec_domain"/>
</dbReference>
<dbReference type="PROSITE" id="PS00010">
    <property type="entry name" value="ASX_HYDROXYL"/>
    <property type="match status" value="1"/>
</dbReference>
<comment type="caution">
    <text evidence="8">The sequence shown here is derived from an EMBL/GenBank/DDBJ whole genome shotgun (WGS) entry which is preliminary data.</text>
</comment>
<feature type="non-terminal residue" evidence="8">
    <location>
        <position position="339"/>
    </location>
</feature>
<dbReference type="Pfam" id="PF07645">
    <property type="entry name" value="EGF_CA"/>
    <property type="match status" value="1"/>
</dbReference>
<dbReference type="InterPro" id="IPR001881">
    <property type="entry name" value="EGF-like_Ca-bd_dom"/>
</dbReference>
<dbReference type="InterPro" id="IPR000152">
    <property type="entry name" value="EGF-type_Asp/Asn_hydroxyl_site"/>
</dbReference>
<keyword evidence="8" id="KW-0675">Receptor</keyword>
<organism evidence="8 9">
    <name type="scientific">Stylophora pistillata</name>
    <name type="common">Smooth cauliflower coral</name>
    <dbReference type="NCBI Taxonomy" id="50429"/>
    <lineage>
        <taxon>Eukaryota</taxon>
        <taxon>Metazoa</taxon>
        <taxon>Cnidaria</taxon>
        <taxon>Anthozoa</taxon>
        <taxon>Hexacorallia</taxon>
        <taxon>Scleractinia</taxon>
        <taxon>Astrocoeniina</taxon>
        <taxon>Pocilloporidae</taxon>
        <taxon>Stylophora</taxon>
    </lineage>
</organism>
<feature type="domain" description="C-type lectin" evidence="7">
    <location>
        <begin position="188"/>
        <end position="294"/>
    </location>
</feature>
<dbReference type="InterPro" id="IPR016187">
    <property type="entry name" value="CTDL_fold"/>
</dbReference>
<protein>
    <submittedName>
        <fullName evidence="8">Macrophage mannose receptor 1</fullName>
    </submittedName>
</protein>
<dbReference type="InterPro" id="IPR000742">
    <property type="entry name" value="EGF"/>
</dbReference>
<evidence type="ECO:0000313" key="9">
    <source>
        <dbReference type="Proteomes" id="UP000225706"/>
    </source>
</evidence>
<name>A0A2B4R3W0_STYPI</name>
<dbReference type="Pfam" id="PF00059">
    <property type="entry name" value="Lectin_C"/>
    <property type="match status" value="2"/>
</dbReference>
<dbReference type="SMART" id="SM00034">
    <property type="entry name" value="CLECT"/>
    <property type="match status" value="2"/>
</dbReference>
<dbReference type="OrthoDB" id="7357196at2759"/>
<evidence type="ECO:0000256" key="3">
    <source>
        <dbReference type="ARBA" id="ARBA00022737"/>
    </source>
</evidence>
<accession>A0A2B4R3W0</accession>
<evidence type="ECO:0000313" key="8">
    <source>
        <dbReference type="EMBL" id="PFX11473.1"/>
    </source>
</evidence>
<dbReference type="GO" id="GO:0005509">
    <property type="term" value="F:calcium ion binding"/>
    <property type="evidence" value="ECO:0007669"/>
    <property type="project" value="InterPro"/>
</dbReference>
<dbReference type="InterPro" id="IPR049883">
    <property type="entry name" value="NOTCH1_EGF-like"/>
</dbReference>
<keyword evidence="9" id="KW-1185">Reference proteome</keyword>
<dbReference type="Gene3D" id="2.10.25.10">
    <property type="entry name" value="Laminin"/>
    <property type="match status" value="1"/>
</dbReference>
<dbReference type="PROSITE" id="PS01187">
    <property type="entry name" value="EGF_CA"/>
    <property type="match status" value="1"/>
</dbReference>